<gene>
    <name evidence="2" type="ORF">ENL21_03215</name>
</gene>
<dbReference type="Gene3D" id="3.40.50.150">
    <property type="entry name" value="Vaccinia Virus protein VP39"/>
    <property type="match status" value="1"/>
</dbReference>
<protein>
    <submittedName>
        <fullName evidence="2">FkbM family methyltransferase</fullName>
    </submittedName>
</protein>
<dbReference type="InterPro" id="IPR029063">
    <property type="entry name" value="SAM-dependent_MTases_sf"/>
</dbReference>
<proteinExistence type="predicted"/>
<comment type="caution">
    <text evidence="2">The sequence shown here is derived from an EMBL/GenBank/DDBJ whole genome shotgun (WGS) entry which is preliminary data.</text>
</comment>
<accession>A0A7V5H2R1</accession>
<keyword evidence="2" id="KW-0808">Transferase</keyword>
<dbReference type="SUPFAM" id="SSF53335">
    <property type="entry name" value="S-adenosyl-L-methionine-dependent methyltransferases"/>
    <property type="match status" value="1"/>
</dbReference>
<feature type="domain" description="Methyltransferase FkbM" evidence="1">
    <location>
        <begin position="80"/>
        <end position="251"/>
    </location>
</feature>
<evidence type="ECO:0000259" key="1">
    <source>
        <dbReference type="Pfam" id="PF05050"/>
    </source>
</evidence>
<evidence type="ECO:0000313" key="2">
    <source>
        <dbReference type="EMBL" id="HHE54766.1"/>
    </source>
</evidence>
<dbReference type="GO" id="GO:0032259">
    <property type="term" value="P:methylation"/>
    <property type="evidence" value="ECO:0007669"/>
    <property type="project" value="UniProtKB-KW"/>
</dbReference>
<name>A0A7V5H2R1_CALAY</name>
<dbReference type="Proteomes" id="UP000886111">
    <property type="component" value="Unassembled WGS sequence"/>
</dbReference>
<dbReference type="AlphaFoldDB" id="A0A7V5H2R1"/>
<keyword evidence="2" id="KW-0489">Methyltransferase</keyword>
<dbReference type="InterPro" id="IPR006342">
    <property type="entry name" value="FkbM_mtfrase"/>
</dbReference>
<dbReference type="PANTHER" id="PTHR34203:SF15">
    <property type="entry name" value="SLL1173 PROTEIN"/>
    <property type="match status" value="1"/>
</dbReference>
<dbReference type="InterPro" id="IPR052514">
    <property type="entry name" value="SAM-dependent_MTase"/>
</dbReference>
<dbReference type="PANTHER" id="PTHR34203">
    <property type="entry name" value="METHYLTRANSFERASE, FKBM FAMILY PROTEIN"/>
    <property type="match status" value="1"/>
</dbReference>
<dbReference type="EMBL" id="DRTD01000231">
    <property type="protein sequence ID" value="HHE54766.1"/>
    <property type="molecule type" value="Genomic_DNA"/>
</dbReference>
<dbReference type="NCBIfam" id="TIGR01444">
    <property type="entry name" value="fkbM_fam"/>
    <property type="match status" value="1"/>
</dbReference>
<organism evidence="2">
    <name type="scientific">Caldithrix abyssi</name>
    <dbReference type="NCBI Taxonomy" id="187145"/>
    <lineage>
        <taxon>Bacteria</taxon>
        <taxon>Pseudomonadati</taxon>
        <taxon>Calditrichota</taxon>
        <taxon>Calditrichia</taxon>
        <taxon>Calditrichales</taxon>
        <taxon>Calditrichaceae</taxon>
        <taxon>Caldithrix</taxon>
    </lineage>
</organism>
<sequence length="272" mass="31782">MLNRLLKLETKLNNEKHWAYKNLHFFLDRLNARLPLRVNGKFFWIPIIYGMGLYHLLKTEFFLAPLIRKLYNLSDGAFIDVDANIGQTLLRFKSLGTSEKYVGFEPNAGAFFYLSELIKVNRFQNCLIFPFPLSAHSGVQELFKRHRVDTSSTLVQNYKSFANDGNQTLMFTLCGDQLVHELGNLKINLIKIDVEGSELEVICGFKTTLRQHRPFVICEILPVYHLKSDNLRMRKERQDLLLKFLKTLGYQFFVLEIISICKLLKKLRYIPI</sequence>
<reference evidence="2" key="1">
    <citation type="journal article" date="2020" name="mSystems">
        <title>Genome- and Community-Level Interaction Insights into Carbon Utilization and Element Cycling Functions of Hydrothermarchaeota in Hydrothermal Sediment.</title>
        <authorList>
            <person name="Zhou Z."/>
            <person name="Liu Y."/>
            <person name="Xu W."/>
            <person name="Pan J."/>
            <person name="Luo Z.H."/>
            <person name="Li M."/>
        </authorList>
    </citation>
    <scope>NUCLEOTIDE SEQUENCE [LARGE SCALE GENOMIC DNA]</scope>
    <source>
        <strain evidence="2">HyVt-76</strain>
    </source>
</reference>
<dbReference type="Pfam" id="PF05050">
    <property type="entry name" value="Methyltransf_21"/>
    <property type="match status" value="1"/>
</dbReference>
<dbReference type="GO" id="GO:0008168">
    <property type="term" value="F:methyltransferase activity"/>
    <property type="evidence" value="ECO:0007669"/>
    <property type="project" value="UniProtKB-KW"/>
</dbReference>